<organism evidence="2 3">
    <name type="scientific">Caulobacter mirabilis</name>
    <dbReference type="NCBI Taxonomy" id="69666"/>
    <lineage>
        <taxon>Bacteria</taxon>
        <taxon>Pseudomonadati</taxon>
        <taxon>Pseudomonadota</taxon>
        <taxon>Alphaproteobacteria</taxon>
        <taxon>Caulobacterales</taxon>
        <taxon>Caulobacteraceae</taxon>
        <taxon>Caulobacter</taxon>
    </lineage>
</organism>
<sequence>MRVAPMFMAALILFAAGSANAAEAGLFGLFRGICGPGLEPAGVAARATAQGFVPAKKPPKSDGATETKSFEKTIDGRAFFVVAARRADKAEKDMPASSTLICGAGVKGKDEAGLAAGRAWAGVPAAKSILGVSIYLFTQAGGRKPVGLKDKAAARAAVEAGDLHTLTASGIGGASLLLLTRTRAE</sequence>
<name>A0A2D2AWP9_9CAUL</name>
<feature type="chain" id="PRO_5013783421" evidence="1">
    <location>
        <begin position="22"/>
        <end position="185"/>
    </location>
</feature>
<reference evidence="2 3" key="1">
    <citation type="submission" date="2017-10" db="EMBL/GenBank/DDBJ databases">
        <title>Genome sequence of Caulobacter mirabilis FWC38.</title>
        <authorList>
            <person name="Fiebig A."/>
            <person name="Crosson S."/>
        </authorList>
    </citation>
    <scope>NUCLEOTIDE SEQUENCE [LARGE SCALE GENOMIC DNA]</scope>
    <source>
        <strain evidence="2 3">FWC 38</strain>
    </source>
</reference>
<dbReference type="EMBL" id="CP024201">
    <property type="protein sequence ID" value="ATQ42426.1"/>
    <property type="molecule type" value="Genomic_DNA"/>
</dbReference>
<dbReference type="AlphaFoldDB" id="A0A2D2AWP9"/>
<keyword evidence="3" id="KW-1185">Reference proteome</keyword>
<feature type="signal peptide" evidence="1">
    <location>
        <begin position="1"/>
        <end position="21"/>
    </location>
</feature>
<evidence type="ECO:0000313" key="2">
    <source>
        <dbReference type="EMBL" id="ATQ42426.1"/>
    </source>
</evidence>
<dbReference type="RefSeq" id="WP_099621683.1">
    <property type="nucleotide sequence ID" value="NZ_CP024201.1"/>
</dbReference>
<dbReference type="Proteomes" id="UP000228945">
    <property type="component" value="Chromosome"/>
</dbReference>
<gene>
    <name evidence="2" type="ORF">CSW64_08370</name>
</gene>
<accession>A0A2D2AWP9</accession>
<evidence type="ECO:0000256" key="1">
    <source>
        <dbReference type="SAM" id="SignalP"/>
    </source>
</evidence>
<evidence type="ECO:0000313" key="3">
    <source>
        <dbReference type="Proteomes" id="UP000228945"/>
    </source>
</evidence>
<protein>
    <submittedName>
        <fullName evidence="2">Uncharacterized protein</fullName>
    </submittedName>
</protein>
<proteinExistence type="predicted"/>
<dbReference type="KEGG" id="cmb:CSW64_08370"/>
<keyword evidence="1" id="KW-0732">Signal</keyword>